<dbReference type="AlphaFoldDB" id="A0AAX2A621"/>
<sequence length="104" mass="11743">MENIDIAQILKNAINNSENSYKTEHILSGIDTTQASILANDNKILKIYTQENDILTLNLANENKEKGEWKQISSNDSENFATFISTVDNEIKILVDETKVETLI</sequence>
<evidence type="ECO:0000313" key="3">
    <source>
        <dbReference type="Proteomes" id="UP000253850"/>
    </source>
</evidence>
<dbReference type="RefSeq" id="WP_114839735.1">
    <property type="nucleotide sequence ID" value="NZ_CP031217.1"/>
</dbReference>
<protein>
    <submittedName>
        <fullName evidence="2">Uncharacterized protein</fullName>
    </submittedName>
</protein>
<dbReference type="Proteomes" id="UP000253850">
    <property type="component" value="Chromosome"/>
</dbReference>
<dbReference type="EMBL" id="CP031217">
    <property type="protein sequence ID" value="AXH12925.1"/>
    <property type="molecule type" value="Genomic_DNA"/>
</dbReference>
<dbReference type="Proteomes" id="UP000289193">
    <property type="component" value="Unassembled WGS sequence"/>
</dbReference>
<reference evidence="2 4" key="1">
    <citation type="submission" date="2017-10" db="EMBL/GenBank/DDBJ databases">
        <title>Genomics of the genus Arcobacter.</title>
        <authorList>
            <person name="Perez-Cataluna A."/>
            <person name="Figueras M.J."/>
        </authorList>
    </citation>
    <scope>NUCLEOTIDE SEQUENCE [LARGE SCALE GENOMIC DNA]</scope>
    <source>
        <strain evidence="2 4">CECT 7835</strain>
    </source>
</reference>
<reference evidence="1 3" key="2">
    <citation type="submission" date="2018-07" db="EMBL/GenBank/DDBJ databases">
        <title>Complete genome of the Arcobacter bivalviorum type strain LMG 26154.</title>
        <authorList>
            <person name="Miller W.G."/>
            <person name="Yee E."/>
            <person name="Bono J.L."/>
        </authorList>
    </citation>
    <scope>NUCLEOTIDE SEQUENCE [LARGE SCALE GENOMIC DNA]</scope>
    <source>
        <strain evidence="1 3">LMG 26154</strain>
    </source>
</reference>
<name>A0AAX2A621_9BACT</name>
<proteinExistence type="predicted"/>
<dbReference type="EMBL" id="PDKM01000011">
    <property type="protein sequence ID" value="RXK08848.1"/>
    <property type="molecule type" value="Genomic_DNA"/>
</dbReference>
<gene>
    <name evidence="1" type="ORF">ABIV_1943</name>
    <name evidence="2" type="ORF">CRV05_13165</name>
</gene>
<accession>A0AAX2A621</accession>
<evidence type="ECO:0000313" key="1">
    <source>
        <dbReference type="EMBL" id="AXH12925.1"/>
    </source>
</evidence>
<evidence type="ECO:0000313" key="4">
    <source>
        <dbReference type="Proteomes" id="UP000289193"/>
    </source>
</evidence>
<keyword evidence="4" id="KW-1185">Reference proteome</keyword>
<dbReference type="KEGG" id="hbv:ABIV_1943"/>
<evidence type="ECO:0000313" key="2">
    <source>
        <dbReference type="EMBL" id="RXK08848.1"/>
    </source>
</evidence>
<organism evidence="2 4">
    <name type="scientific">Halarcobacter bivalviorum</name>
    <dbReference type="NCBI Taxonomy" id="663364"/>
    <lineage>
        <taxon>Bacteria</taxon>
        <taxon>Pseudomonadati</taxon>
        <taxon>Campylobacterota</taxon>
        <taxon>Epsilonproteobacteria</taxon>
        <taxon>Campylobacterales</taxon>
        <taxon>Arcobacteraceae</taxon>
        <taxon>Halarcobacter</taxon>
    </lineage>
</organism>